<evidence type="ECO:0000256" key="1">
    <source>
        <dbReference type="ARBA" id="ARBA00004141"/>
    </source>
</evidence>
<comment type="subcellular location">
    <subcellularLocation>
        <location evidence="1">Membrane</location>
        <topology evidence="1">Multi-pass membrane protein</topology>
    </subcellularLocation>
</comment>
<proteinExistence type="predicted"/>
<dbReference type="Pfam" id="PF07681">
    <property type="entry name" value="DoxX"/>
    <property type="match status" value="1"/>
</dbReference>
<evidence type="ECO:0000313" key="7">
    <source>
        <dbReference type="Proteomes" id="UP000565576"/>
    </source>
</evidence>
<name>A0A7X0IUP9_9HYPH</name>
<dbReference type="AlphaFoldDB" id="A0A7X0IUP9"/>
<feature type="transmembrane region" description="Helical" evidence="5">
    <location>
        <begin position="78"/>
        <end position="103"/>
    </location>
</feature>
<dbReference type="RefSeq" id="WP_184707364.1">
    <property type="nucleotide sequence ID" value="NZ_JACHBG010000010.1"/>
</dbReference>
<evidence type="ECO:0000256" key="3">
    <source>
        <dbReference type="ARBA" id="ARBA00022989"/>
    </source>
</evidence>
<dbReference type="GO" id="GO:0016020">
    <property type="term" value="C:membrane"/>
    <property type="evidence" value="ECO:0007669"/>
    <property type="project" value="UniProtKB-SubCell"/>
</dbReference>
<sequence length="141" mass="15423">MNTAAIQSLADWPLIFLALRIVLTTLFWSDVFLGIAKFNDFAGAVQRAGLPYPHFVAAAAIVFLSVTSLLVITNFNQWGWIAASALVVFTLLTIPYGHAFWTFPQPRRAQELHFVLEHISVVGGLLLLIAVFLSNAGVSPV</sequence>
<evidence type="ECO:0000256" key="2">
    <source>
        <dbReference type="ARBA" id="ARBA00022692"/>
    </source>
</evidence>
<evidence type="ECO:0000256" key="4">
    <source>
        <dbReference type="ARBA" id="ARBA00023136"/>
    </source>
</evidence>
<feature type="transmembrane region" description="Helical" evidence="5">
    <location>
        <begin position="12"/>
        <end position="33"/>
    </location>
</feature>
<keyword evidence="4 5" id="KW-0472">Membrane</keyword>
<keyword evidence="3 5" id="KW-1133">Transmembrane helix</keyword>
<dbReference type="Proteomes" id="UP000565576">
    <property type="component" value="Unassembled WGS sequence"/>
</dbReference>
<organism evidence="6 7">
    <name type="scientific">Rhizobium lusitanum</name>
    <dbReference type="NCBI Taxonomy" id="293958"/>
    <lineage>
        <taxon>Bacteria</taxon>
        <taxon>Pseudomonadati</taxon>
        <taxon>Pseudomonadota</taxon>
        <taxon>Alphaproteobacteria</taxon>
        <taxon>Hyphomicrobiales</taxon>
        <taxon>Rhizobiaceae</taxon>
        <taxon>Rhizobium/Agrobacterium group</taxon>
        <taxon>Rhizobium</taxon>
    </lineage>
</organism>
<feature type="transmembrane region" description="Helical" evidence="5">
    <location>
        <begin position="115"/>
        <end position="138"/>
    </location>
</feature>
<dbReference type="EMBL" id="JACHBG010000010">
    <property type="protein sequence ID" value="MBB6486972.1"/>
    <property type="molecule type" value="Genomic_DNA"/>
</dbReference>
<gene>
    <name evidence="6" type="ORF">GGD46_004271</name>
</gene>
<feature type="transmembrane region" description="Helical" evidence="5">
    <location>
        <begin position="54"/>
        <end position="72"/>
    </location>
</feature>
<reference evidence="6 7" key="1">
    <citation type="submission" date="2020-08" db="EMBL/GenBank/DDBJ databases">
        <title>Genomic Encyclopedia of Type Strains, Phase IV (KMG-V): Genome sequencing to study the core and pangenomes of soil and plant-associated prokaryotes.</title>
        <authorList>
            <person name="Whitman W."/>
        </authorList>
    </citation>
    <scope>NUCLEOTIDE SEQUENCE [LARGE SCALE GENOMIC DNA]</scope>
    <source>
        <strain evidence="6 7">SEMIA 4060</strain>
    </source>
</reference>
<keyword evidence="2 5" id="KW-0812">Transmembrane</keyword>
<comment type="caution">
    <text evidence="6">The sequence shown here is derived from an EMBL/GenBank/DDBJ whole genome shotgun (WGS) entry which is preliminary data.</text>
</comment>
<dbReference type="InterPro" id="IPR032808">
    <property type="entry name" value="DoxX"/>
</dbReference>
<accession>A0A7X0IUP9</accession>
<evidence type="ECO:0000313" key="6">
    <source>
        <dbReference type="EMBL" id="MBB6486972.1"/>
    </source>
</evidence>
<evidence type="ECO:0000256" key="5">
    <source>
        <dbReference type="SAM" id="Phobius"/>
    </source>
</evidence>
<protein>
    <submittedName>
        <fullName evidence="6">Transmembrane protein</fullName>
    </submittedName>
</protein>